<keyword evidence="2" id="KW-1185">Reference proteome</keyword>
<accession>A0A6A5ZNB9</accession>
<dbReference type="AlphaFoldDB" id="A0A6A5ZNB9"/>
<sequence length="462" mass="51599">MARITDLPNELLTTIFQLARDTNPAALRALPLLCKALHQAGNAVLHEHIALYWKLNSHSSLNKFIKQDPNTDLVRSLRLHVQKGPLNAFTIGMPIATLHVSAICTMLTTLPKLATFSICLDGQIDHRCTLPGNLLCKFLNALPESVKNLELDTQGADGKWNTPPSCLLPDDHICSSISRLLPQLQTLRLRAATLCPELLLSLQASSQGVQPTTKVRMATINLELGDVRHPGPGQSWACGGTPKSAPGGYNTIDVNKFFGTFLDLQKGGAFPHLQHWYILTQQEHPMIRVRDVATRSVTDYPVQFANSVSSTPRINRDDDNDDDLAADDGQIEIASREQQVNPFAIQQWYIIRDQDGTDWYGSIDEIKAAVDFEGRWEETEDGWRLPKRIARHTSEGLVTHRLRTDKLKSLDWMLEQADAVRRESDRLAQVGRELDIAETVRQVSVPVDRFNGEGEAGVWFVD</sequence>
<protein>
    <recommendedName>
        <fullName evidence="3">F-box domain-containing protein</fullName>
    </recommendedName>
</protein>
<gene>
    <name evidence="1" type="ORF">BDV96DRAFT_595901</name>
</gene>
<dbReference type="OrthoDB" id="4192220at2759"/>
<dbReference type="Proteomes" id="UP000799770">
    <property type="component" value="Unassembled WGS sequence"/>
</dbReference>
<reference evidence="1" key="1">
    <citation type="journal article" date="2020" name="Stud. Mycol.">
        <title>101 Dothideomycetes genomes: a test case for predicting lifestyles and emergence of pathogens.</title>
        <authorList>
            <person name="Haridas S."/>
            <person name="Albert R."/>
            <person name="Binder M."/>
            <person name="Bloem J."/>
            <person name="Labutti K."/>
            <person name="Salamov A."/>
            <person name="Andreopoulos B."/>
            <person name="Baker S."/>
            <person name="Barry K."/>
            <person name="Bills G."/>
            <person name="Bluhm B."/>
            <person name="Cannon C."/>
            <person name="Castanera R."/>
            <person name="Culley D."/>
            <person name="Daum C."/>
            <person name="Ezra D."/>
            <person name="Gonzalez J."/>
            <person name="Henrissat B."/>
            <person name="Kuo A."/>
            <person name="Liang C."/>
            <person name="Lipzen A."/>
            <person name="Lutzoni F."/>
            <person name="Magnuson J."/>
            <person name="Mondo S."/>
            <person name="Nolan M."/>
            <person name="Ohm R."/>
            <person name="Pangilinan J."/>
            <person name="Park H.-J."/>
            <person name="Ramirez L."/>
            <person name="Alfaro M."/>
            <person name="Sun H."/>
            <person name="Tritt A."/>
            <person name="Yoshinaga Y."/>
            <person name="Zwiers L.-H."/>
            <person name="Turgeon B."/>
            <person name="Goodwin S."/>
            <person name="Spatafora J."/>
            <person name="Crous P."/>
            <person name="Grigoriev I."/>
        </authorList>
    </citation>
    <scope>NUCLEOTIDE SEQUENCE</scope>
    <source>
        <strain evidence="1">CBS 627.86</strain>
    </source>
</reference>
<name>A0A6A5ZNB9_9PLEO</name>
<dbReference type="EMBL" id="ML977314">
    <property type="protein sequence ID" value="KAF2120357.1"/>
    <property type="molecule type" value="Genomic_DNA"/>
</dbReference>
<evidence type="ECO:0000313" key="2">
    <source>
        <dbReference type="Proteomes" id="UP000799770"/>
    </source>
</evidence>
<evidence type="ECO:0008006" key="3">
    <source>
        <dbReference type="Google" id="ProtNLM"/>
    </source>
</evidence>
<evidence type="ECO:0000313" key="1">
    <source>
        <dbReference type="EMBL" id="KAF2120357.1"/>
    </source>
</evidence>
<proteinExistence type="predicted"/>
<organism evidence="1 2">
    <name type="scientific">Lophiotrema nucula</name>
    <dbReference type="NCBI Taxonomy" id="690887"/>
    <lineage>
        <taxon>Eukaryota</taxon>
        <taxon>Fungi</taxon>
        <taxon>Dikarya</taxon>
        <taxon>Ascomycota</taxon>
        <taxon>Pezizomycotina</taxon>
        <taxon>Dothideomycetes</taxon>
        <taxon>Pleosporomycetidae</taxon>
        <taxon>Pleosporales</taxon>
        <taxon>Lophiotremataceae</taxon>
        <taxon>Lophiotrema</taxon>
    </lineage>
</organism>